<dbReference type="InterPro" id="IPR014743">
    <property type="entry name" value="Cl-channel_core"/>
</dbReference>
<dbReference type="Pfam" id="PF00654">
    <property type="entry name" value="Voltage_CLC"/>
    <property type="match status" value="1"/>
</dbReference>
<reference evidence="11" key="1">
    <citation type="submission" date="2020-10" db="EMBL/GenBank/DDBJ databases">
        <authorList>
            <person name="Gilroy R."/>
        </authorList>
    </citation>
    <scope>NUCLEOTIDE SEQUENCE</scope>
    <source>
        <strain evidence="11">1748</strain>
    </source>
</reference>
<evidence type="ECO:0000313" key="11">
    <source>
        <dbReference type="EMBL" id="MBO8414647.1"/>
    </source>
</evidence>
<evidence type="ECO:0000256" key="8">
    <source>
        <dbReference type="ARBA" id="ARBA00023214"/>
    </source>
</evidence>
<evidence type="ECO:0000256" key="2">
    <source>
        <dbReference type="ARBA" id="ARBA00022448"/>
    </source>
</evidence>
<sequence>MNDTSKRKLVALLLEFLRLVLIGVTTGVVVGVYQLGLQGISKLSSFLYGSSSIWLVLSLICSVIALSLLNFFILKWCPSIDGSGIPVVEQAIRKEKKLTWKKDIPGMIANSFASTFVGFPLGSEGPSVVLGGKIGKAYSDLFKRGDDSEDIGIASGAGFGCAFLSPLAGLVYSFEESMHRVSWKLIIKGVIVSLSSFGVTFLINHHHLLEIETVVPTYGINNVAFIFVAVLSLVVGLCFKHFIVFLKDKFNQFDNIKVVKYRGYLLFALMFILNVFLYPYMGSGSNIISSLSEWTNIALVIGVLVFRFALTSLSGAGKVTGGLVVPIMCLGALVGRIAVLVCGSMFKFDMECSEFVMLFSMVTTFTVITKAPMTSIVLVLSALVYSSSSFDVFHTGTFIGIICIVVCHLFVQLFRQNDLYDEFIDVSKRNEERLKAADN</sequence>
<evidence type="ECO:0000256" key="6">
    <source>
        <dbReference type="ARBA" id="ARBA00023136"/>
    </source>
</evidence>
<dbReference type="SUPFAM" id="SSF81340">
    <property type="entry name" value="Clc chloride channel"/>
    <property type="match status" value="1"/>
</dbReference>
<dbReference type="PANTHER" id="PTHR43427:SF6">
    <property type="entry name" value="CHLORIDE CHANNEL PROTEIN CLC-E"/>
    <property type="match status" value="1"/>
</dbReference>
<comment type="subcellular location">
    <subcellularLocation>
        <location evidence="1">Membrane</location>
        <topology evidence="1">Multi-pass membrane protein</topology>
    </subcellularLocation>
</comment>
<evidence type="ECO:0000256" key="7">
    <source>
        <dbReference type="ARBA" id="ARBA00023173"/>
    </source>
</evidence>
<comment type="caution">
    <text evidence="11">The sequence shown here is derived from an EMBL/GenBank/DDBJ whole genome shotgun (WGS) entry which is preliminary data.</text>
</comment>
<evidence type="ECO:0000256" key="4">
    <source>
        <dbReference type="ARBA" id="ARBA00022989"/>
    </source>
</evidence>
<keyword evidence="6 10" id="KW-0472">Membrane</keyword>
<feature type="transmembrane region" description="Helical" evidence="10">
    <location>
        <begin position="104"/>
        <end position="122"/>
    </location>
</feature>
<dbReference type="GO" id="GO:0005254">
    <property type="term" value="F:chloride channel activity"/>
    <property type="evidence" value="ECO:0007669"/>
    <property type="project" value="UniProtKB-KW"/>
</dbReference>
<name>A0A9D9D948_9BACL</name>
<keyword evidence="4 10" id="KW-1133">Transmembrane helix</keyword>
<evidence type="ECO:0000256" key="1">
    <source>
        <dbReference type="ARBA" id="ARBA00004141"/>
    </source>
</evidence>
<reference evidence="11" key="2">
    <citation type="journal article" date="2021" name="PeerJ">
        <title>Extensive microbial diversity within the chicken gut microbiome revealed by metagenomics and culture.</title>
        <authorList>
            <person name="Gilroy R."/>
            <person name="Ravi A."/>
            <person name="Getino M."/>
            <person name="Pursley I."/>
            <person name="Horton D.L."/>
            <person name="Alikhan N.F."/>
            <person name="Baker D."/>
            <person name="Gharbi K."/>
            <person name="Hall N."/>
            <person name="Watson M."/>
            <person name="Adriaenssens E.M."/>
            <person name="Foster-Nyarko E."/>
            <person name="Jarju S."/>
            <person name="Secka A."/>
            <person name="Antonio M."/>
            <person name="Oren A."/>
            <person name="Chaudhuri R.R."/>
            <person name="La Ragione R."/>
            <person name="Hildebrand F."/>
            <person name="Pallen M.J."/>
        </authorList>
    </citation>
    <scope>NUCLEOTIDE SEQUENCE</scope>
    <source>
        <strain evidence="11">1748</strain>
    </source>
</reference>
<dbReference type="GO" id="GO:0034707">
    <property type="term" value="C:chloride channel complex"/>
    <property type="evidence" value="ECO:0007669"/>
    <property type="project" value="UniProtKB-KW"/>
</dbReference>
<keyword evidence="3 10" id="KW-0812">Transmembrane</keyword>
<dbReference type="PRINTS" id="PR00762">
    <property type="entry name" value="CLCHANNEL"/>
</dbReference>
<feature type="transmembrane region" description="Helical" evidence="10">
    <location>
        <begin position="264"/>
        <end position="281"/>
    </location>
</feature>
<keyword evidence="9" id="KW-0407">Ion channel</keyword>
<feature type="transmembrane region" description="Helical" evidence="10">
    <location>
        <begin position="151"/>
        <end position="173"/>
    </location>
</feature>
<gene>
    <name evidence="11" type="ORF">IAC78_04175</name>
</gene>
<evidence type="ECO:0000256" key="10">
    <source>
        <dbReference type="SAM" id="Phobius"/>
    </source>
</evidence>
<protein>
    <submittedName>
        <fullName evidence="11">Chloride channel protein</fullName>
    </submittedName>
</protein>
<feature type="transmembrane region" description="Helical" evidence="10">
    <location>
        <begin position="185"/>
        <end position="203"/>
    </location>
</feature>
<keyword evidence="7" id="KW-0869">Chloride channel</keyword>
<dbReference type="Proteomes" id="UP000823629">
    <property type="component" value="Unassembled WGS sequence"/>
</dbReference>
<feature type="transmembrane region" description="Helical" evidence="10">
    <location>
        <begin position="223"/>
        <end position="243"/>
    </location>
</feature>
<evidence type="ECO:0000256" key="9">
    <source>
        <dbReference type="ARBA" id="ARBA00023303"/>
    </source>
</evidence>
<feature type="transmembrane region" description="Helical" evidence="10">
    <location>
        <begin position="358"/>
        <end position="385"/>
    </location>
</feature>
<feature type="transmembrane region" description="Helical" evidence="10">
    <location>
        <begin position="322"/>
        <end position="346"/>
    </location>
</feature>
<feature type="transmembrane region" description="Helical" evidence="10">
    <location>
        <begin position="53"/>
        <end position="74"/>
    </location>
</feature>
<dbReference type="InterPro" id="IPR050368">
    <property type="entry name" value="ClC-type_chloride_channel"/>
</dbReference>
<evidence type="ECO:0000313" key="12">
    <source>
        <dbReference type="Proteomes" id="UP000823629"/>
    </source>
</evidence>
<dbReference type="EMBL" id="JADING010000121">
    <property type="protein sequence ID" value="MBO8414647.1"/>
    <property type="molecule type" value="Genomic_DNA"/>
</dbReference>
<feature type="transmembrane region" description="Helical" evidence="10">
    <location>
        <begin position="392"/>
        <end position="411"/>
    </location>
</feature>
<keyword evidence="8" id="KW-0868">Chloride</keyword>
<accession>A0A9D9D948</accession>
<dbReference type="Gene3D" id="1.10.3080.10">
    <property type="entry name" value="Clc chloride channel"/>
    <property type="match status" value="1"/>
</dbReference>
<feature type="transmembrane region" description="Helical" evidence="10">
    <location>
        <begin position="287"/>
        <end position="310"/>
    </location>
</feature>
<keyword evidence="5" id="KW-0406">Ion transport</keyword>
<dbReference type="PANTHER" id="PTHR43427">
    <property type="entry name" value="CHLORIDE CHANNEL PROTEIN CLC-E"/>
    <property type="match status" value="1"/>
</dbReference>
<feature type="transmembrane region" description="Helical" evidence="10">
    <location>
        <begin position="12"/>
        <end position="33"/>
    </location>
</feature>
<keyword evidence="2" id="KW-0813">Transport</keyword>
<dbReference type="InterPro" id="IPR001807">
    <property type="entry name" value="ClC"/>
</dbReference>
<evidence type="ECO:0000256" key="3">
    <source>
        <dbReference type="ARBA" id="ARBA00022692"/>
    </source>
</evidence>
<dbReference type="AlphaFoldDB" id="A0A9D9D948"/>
<organism evidence="11 12">
    <name type="scientific">Candidatus Scatoplasma merdavium</name>
    <dbReference type="NCBI Taxonomy" id="2840932"/>
    <lineage>
        <taxon>Bacteria</taxon>
        <taxon>Bacillati</taxon>
        <taxon>Bacillota</taxon>
        <taxon>Bacilli</taxon>
        <taxon>Bacillales</taxon>
        <taxon>Candidatus Scatoplasma</taxon>
    </lineage>
</organism>
<proteinExistence type="predicted"/>
<evidence type="ECO:0000256" key="5">
    <source>
        <dbReference type="ARBA" id="ARBA00023065"/>
    </source>
</evidence>